<dbReference type="CDD" id="cd24036">
    <property type="entry name" value="ASKHA_NBD_BcrAD_BadFG_HgdC_HadI"/>
    <property type="match status" value="1"/>
</dbReference>
<dbReference type="InterPro" id="IPR043129">
    <property type="entry name" value="ATPase_NBD"/>
</dbReference>
<dbReference type="InterPro" id="IPR008275">
    <property type="entry name" value="CoA_E_activase_dom"/>
</dbReference>
<keyword evidence="4" id="KW-0411">Iron-sulfur</keyword>
<keyword evidence="7" id="KW-1185">Reference proteome</keyword>
<gene>
    <name evidence="6" type="primary">hadI</name>
    <name evidence="6" type="ORF">DSCOOX_28240</name>
</gene>
<evidence type="ECO:0000256" key="3">
    <source>
        <dbReference type="ARBA" id="ARBA00023004"/>
    </source>
</evidence>
<dbReference type="Pfam" id="PF01869">
    <property type="entry name" value="BcrAD_BadFG"/>
    <property type="match status" value="1"/>
</dbReference>
<evidence type="ECO:0000256" key="2">
    <source>
        <dbReference type="ARBA" id="ARBA00022723"/>
    </source>
</evidence>
<dbReference type="AlphaFoldDB" id="A0A5K8ACA6"/>
<dbReference type="GO" id="GO:0046872">
    <property type="term" value="F:metal ion binding"/>
    <property type="evidence" value="ECO:0007669"/>
    <property type="project" value="UniProtKB-KW"/>
</dbReference>
<dbReference type="Proteomes" id="UP000422108">
    <property type="component" value="Chromosome"/>
</dbReference>
<feature type="domain" description="ATPase BadF/BadG/BcrA/BcrD type" evidence="5">
    <location>
        <begin position="8"/>
        <end position="259"/>
    </location>
</feature>
<evidence type="ECO:0000259" key="5">
    <source>
        <dbReference type="Pfam" id="PF01869"/>
    </source>
</evidence>
<keyword evidence="3" id="KW-0408">Iron</keyword>
<dbReference type="RefSeq" id="WP_155310808.1">
    <property type="nucleotide sequence ID" value="NZ_AP021879.1"/>
</dbReference>
<protein>
    <submittedName>
        <fullName evidence="6">2-hydroxyglutaryl-CoA dehydratase</fullName>
    </submittedName>
</protein>
<accession>A0A5K8ACA6</accession>
<dbReference type="GO" id="GO:0051536">
    <property type="term" value="F:iron-sulfur cluster binding"/>
    <property type="evidence" value="ECO:0007669"/>
    <property type="project" value="UniProtKB-KW"/>
</dbReference>
<evidence type="ECO:0000256" key="1">
    <source>
        <dbReference type="ARBA" id="ARBA00001966"/>
    </source>
</evidence>
<organism evidence="6 7">
    <name type="scientific">Desulfosarcina ovata subsp. ovata</name>
    <dbReference type="NCBI Taxonomy" id="2752305"/>
    <lineage>
        <taxon>Bacteria</taxon>
        <taxon>Pseudomonadati</taxon>
        <taxon>Thermodesulfobacteriota</taxon>
        <taxon>Desulfobacteria</taxon>
        <taxon>Desulfobacterales</taxon>
        <taxon>Desulfosarcinaceae</taxon>
        <taxon>Desulfosarcina</taxon>
    </lineage>
</organism>
<dbReference type="Gene3D" id="3.30.420.40">
    <property type="match status" value="2"/>
</dbReference>
<dbReference type="NCBIfam" id="TIGR00241">
    <property type="entry name" value="CoA_E_activ"/>
    <property type="match status" value="1"/>
</dbReference>
<dbReference type="PANTHER" id="PTHR32329:SF2">
    <property type="entry name" value="BIFUNCTIONAL PROTEIN [INCLUDES 2-HYDROXYACYL-COA DEHYDRATASE (N-TER) AND ITS ACTIVATOR DOMAIN (C_TERM)"/>
    <property type="match status" value="1"/>
</dbReference>
<comment type="cofactor">
    <cofactor evidence="1">
        <name>[4Fe-4S] cluster</name>
        <dbReference type="ChEBI" id="CHEBI:49883"/>
    </cofactor>
</comment>
<dbReference type="EMBL" id="AP021879">
    <property type="protein sequence ID" value="BBO89644.1"/>
    <property type="molecule type" value="Genomic_DNA"/>
</dbReference>
<dbReference type="InterPro" id="IPR002731">
    <property type="entry name" value="ATPase_BadF"/>
</dbReference>
<name>A0A5K8ACA6_9BACT</name>
<dbReference type="InterPro" id="IPR051805">
    <property type="entry name" value="Dehydratase_Activator_Redct"/>
</dbReference>
<evidence type="ECO:0000313" key="6">
    <source>
        <dbReference type="EMBL" id="BBO89644.1"/>
    </source>
</evidence>
<evidence type="ECO:0000313" key="7">
    <source>
        <dbReference type="Proteomes" id="UP000422108"/>
    </source>
</evidence>
<keyword evidence="2" id="KW-0479">Metal-binding</keyword>
<evidence type="ECO:0000256" key="4">
    <source>
        <dbReference type="ARBA" id="ARBA00023014"/>
    </source>
</evidence>
<sequence length="263" mass="27615">MSQTYFAGIDAGSTYVKAALMDENQALVAFDQRPTGIDADGTSQKMIAAMAEANGIPADHIQNIIATGYSRRIISMARDTVTEIKAHARGAAWSAPNSIGIRTVIDIGGQDSKVIVLDGDNEILNFAMNDKCAAGTGRFLESLARVLELDISELGPLSLQSNMPLSINSTCVVFAESEVVSLVARKKKREDIVAGIHHSLAKRIAAMARKAGAQPGILLTGGGGRNAGIASALDEALLMDIHVPEYPQLNGALGAALIGMTED</sequence>
<reference evidence="6 7" key="1">
    <citation type="submission" date="2019-11" db="EMBL/GenBank/DDBJ databases">
        <title>Comparative genomics of hydrocarbon-degrading Desulfosarcina strains.</title>
        <authorList>
            <person name="Watanabe M."/>
            <person name="Kojima H."/>
            <person name="Fukui M."/>
        </authorList>
    </citation>
    <scope>NUCLEOTIDE SEQUENCE [LARGE SCALE GENOMIC DNA]</scope>
    <source>
        <strain evidence="7">oXyS1</strain>
    </source>
</reference>
<dbReference type="SUPFAM" id="SSF53067">
    <property type="entry name" value="Actin-like ATPase domain"/>
    <property type="match status" value="1"/>
</dbReference>
<dbReference type="PANTHER" id="PTHR32329">
    <property type="entry name" value="BIFUNCTIONAL PROTEIN [INCLUDES 2-HYDROXYACYL-COA DEHYDRATASE (N-TER) AND ITS ACTIVATOR DOMAIN (C_TERM)-RELATED"/>
    <property type="match status" value="1"/>
</dbReference>
<proteinExistence type="predicted"/>